<gene>
    <name evidence="1" type="ORF">AX760_23445</name>
</gene>
<reference evidence="1 2" key="1">
    <citation type="submission" date="2016-02" db="EMBL/GenBank/DDBJ databases">
        <title>Genome sequencing of a beta-galactosidase producing bacteria Rhizobium sp. 59.</title>
        <authorList>
            <person name="Wang D."/>
            <person name="Kot W."/>
            <person name="Qin Y."/>
            <person name="Hansen L."/>
            <person name="Naqvi K."/>
            <person name="Rensing C."/>
        </authorList>
    </citation>
    <scope>NUCLEOTIDE SEQUENCE [LARGE SCALE GENOMIC DNA]</scope>
    <source>
        <strain evidence="1 2">59</strain>
    </source>
</reference>
<comment type="caution">
    <text evidence="1">The sequence shown here is derived from an EMBL/GenBank/DDBJ whole genome shotgun (WGS) entry which is preliminary data.</text>
</comment>
<dbReference type="RefSeq" id="WP_071835207.1">
    <property type="nucleotide sequence ID" value="NZ_LSRP01000127.1"/>
</dbReference>
<evidence type="ECO:0000313" key="1">
    <source>
        <dbReference type="EMBL" id="OJF91426.1"/>
    </source>
</evidence>
<accession>A0A657LNK1</accession>
<dbReference type="Proteomes" id="UP000182661">
    <property type="component" value="Unassembled WGS sequence"/>
</dbReference>
<sequence length="403" mass="42964">MPIDTLDAAAWKLVSNLDATWNANGGKNYGWGTVATEPQTLTANAILAVYKLQQGDQSLTKDYYLVTGDVYHGIQGSPTSPASNWVSVGFYANYMKLRISSGSPETRVTSFGPNSTIEDVTISFSVGGELSGEVEEKGGKIGGSINASVGISFTASEVSFAARPATGSVEWHTSLPHVGWISPASPANPGRTSYAGYIWNPAVIFEVPQGKVPALGGQLEVDFEFNWTRGIRKRSFTPILDLVYQPVGSATPAVEGTKTVPTILETLHSLAKGPKTTGQTDTFLAALLQTGLAKAFGDSNLEQFVIAPTNATIEAYFEANPAVALAASSLANQRWLEDWIAERVISLPPKYAWQTTLSKMKQTMASNGDWYDCADGTLFVSDCYEPDVKLKAGLNDVISGAAA</sequence>
<dbReference type="AlphaFoldDB" id="A0A657LNK1"/>
<dbReference type="EMBL" id="LSRP01000127">
    <property type="protein sequence ID" value="OJF91426.1"/>
    <property type="molecule type" value="Genomic_DNA"/>
</dbReference>
<keyword evidence="2" id="KW-1185">Reference proteome</keyword>
<dbReference type="OrthoDB" id="8417191at2"/>
<name>A0A657LNK1_9HYPH</name>
<evidence type="ECO:0000313" key="2">
    <source>
        <dbReference type="Proteomes" id="UP000182661"/>
    </source>
</evidence>
<organism evidence="1 2">
    <name type="scientific">Pararhizobium antarcticum</name>
    <dbReference type="NCBI Taxonomy" id="1798805"/>
    <lineage>
        <taxon>Bacteria</taxon>
        <taxon>Pseudomonadati</taxon>
        <taxon>Pseudomonadota</taxon>
        <taxon>Alphaproteobacteria</taxon>
        <taxon>Hyphomicrobiales</taxon>
        <taxon>Rhizobiaceae</taxon>
        <taxon>Rhizobium/Agrobacterium group</taxon>
        <taxon>Pararhizobium</taxon>
    </lineage>
</organism>
<protein>
    <submittedName>
        <fullName evidence="1">Uncharacterized protein</fullName>
    </submittedName>
</protein>
<proteinExistence type="predicted"/>